<dbReference type="Proteomes" id="UP000075357">
    <property type="component" value="Unassembled WGS sequence"/>
</dbReference>
<dbReference type="PATRIC" id="fig|36807.3.peg.1625"/>
<sequence>MRPVSPSGSAPTASVTCGAPGDLLGIAWQYARASSIVRDEDLLRVVEIAAGGSARFTGLATNRLQAGDRADIVLVYAENAMDALVRTPRREVVIGRGHLLVG</sequence>
<name>A0A150HEZ7_9MICO</name>
<gene>
    <name evidence="1" type="ORF">Mlaev_01604</name>
</gene>
<proteinExistence type="predicted"/>
<dbReference type="Gene3D" id="2.30.40.10">
    <property type="entry name" value="Urease, subunit C, domain 1"/>
    <property type="match status" value="1"/>
</dbReference>
<organism evidence="1 2">
    <name type="scientific">Microbacterium laevaniformans</name>
    <dbReference type="NCBI Taxonomy" id="36807"/>
    <lineage>
        <taxon>Bacteria</taxon>
        <taxon>Bacillati</taxon>
        <taxon>Actinomycetota</taxon>
        <taxon>Actinomycetes</taxon>
        <taxon>Micrococcales</taxon>
        <taxon>Microbacteriaceae</taxon>
        <taxon>Microbacterium</taxon>
    </lineage>
</organism>
<dbReference type="EMBL" id="LRAD01000032">
    <property type="protein sequence ID" value="KXZ60524.1"/>
    <property type="molecule type" value="Genomic_DNA"/>
</dbReference>
<evidence type="ECO:0000313" key="1">
    <source>
        <dbReference type="EMBL" id="KXZ60524.1"/>
    </source>
</evidence>
<dbReference type="STRING" id="36807.Mlaev_01604"/>
<dbReference type="GO" id="GO:0016810">
    <property type="term" value="F:hydrolase activity, acting on carbon-nitrogen (but not peptide) bonds"/>
    <property type="evidence" value="ECO:0007669"/>
    <property type="project" value="InterPro"/>
</dbReference>
<dbReference type="Gene3D" id="3.20.20.140">
    <property type="entry name" value="Metal-dependent hydrolases"/>
    <property type="match status" value="1"/>
</dbReference>
<comment type="caution">
    <text evidence="1">The sequence shown here is derived from an EMBL/GenBank/DDBJ whole genome shotgun (WGS) entry which is preliminary data.</text>
</comment>
<evidence type="ECO:0000313" key="2">
    <source>
        <dbReference type="Proteomes" id="UP000075357"/>
    </source>
</evidence>
<dbReference type="AlphaFoldDB" id="A0A150HEZ7"/>
<reference evidence="1 2" key="1">
    <citation type="submission" date="2016-01" db="EMBL/GenBank/DDBJ databases">
        <title>Draft genome sequences of Microbacterium laevaniformans LCDC 91-0039 and the type strain of Microbacterium hominis LCDC 84-209.</title>
        <authorList>
            <person name="Bernier A.-M."/>
            <person name="Bernard K."/>
        </authorList>
    </citation>
    <scope>NUCLEOTIDE SEQUENCE [LARGE SCALE GENOMIC DNA]</scope>
    <source>
        <strain evidence="1 2">LCDC 91-0039</strain>
    </source>
</reference>
<accession>A0A150HEZ7</accession>
<keyword evidence="2" id="KW-1185">Reference proteome</keyword>
<protein>
    <submittedName>
        <fullName evidence="1">Cytosine deaminase</fullName>
    </submittedName>
</protein>
<dbReference type="InterPro" id="IPR011059">
    <property type="entry name" value="Metal-dep_hydrolase_composite"/>
</dbReference>